<dbReference type="RefSeq" id="WP_097154653.1">
    <property type="nucleotide sequence ID" value="NZ_OBEL01000004.1"/>
</dbReference>
<dbReference type="GO" id="GO:0020037">
    <property type="term" value="F:heme binding"/>
    <property type="evidence" value="ECO:0007669"/>
    <property type="project" value="InterPro"/>
</dbReference>
<evidence type="ECO:0000313" key="1">
    <source>
        <dbReference type="EMBL" id="SNZ20292.1"/>
    </source>
</evidence>
<accession>A0A285PEZ6</accession>
<dbReference type="InterPro" id="IPR012292">
    <property type="entry name" value="Globin/Proto"/>
</dbReference>
<name>A0A285PEZ6_9HYPH</name>
<dbReference type="Proteomes" id="UP000219439">
    <property type="component" value="Unassembled WGS sequence"/>
</dbReference>
<gene>
    <name evidence="1" type="ORF">SAMN06265368_3395</name>
</gene>
<dbReference type="AlphaFoldDB" id="A0A285PEZ6"/>
<dbReference type="EMBL" id="OBEL01000004">
    <property type="protein sequence ID" value="SNZ20292.1"/>
    <property type="molecule type" value="Genomic_DNA"/>
</dbReference>
<keyword evidence="2" id="KW-1185">Reference proteome</keyword>
<proteinExistence type="predicted"/>
<protein>
    <submittedName>
        <fullName evidence="1">Hemoglobin</fullName>
    </submittedName>
</protein>
<dbReference type="OrthoDB" id="25954at2"/>
<dbReference type="InterPro" id="IPR009050">
    <property type="entry name" value="Globin-like_sf"/>
</dbReference>
<sequence>MTTSDYILNRIPVHPSITEQQISDLVELFYMRVQDDERLGPVFTGRLDGRWPEHLTKMKDFWSSVLLRTGRFKGRPMPAHMQLSEAQSEDFRIWLSIFRPTAQEIFEPEATPLVVEAAERIAQSLWMAMFGSPFDTIPNWINAQEHHPHYAREAS</sequence>
<evidence type="ECO:0000313" key="2">
    <source>
        <dbReference type="Proteomes" id="UP000219439"/>
    </source>
</evidence>
<organism evidence="1 2">
    <name type="scientific">Cohaesibacter gelatinilyticus</name>
    <dbReference type="NCBI Taxonomy" id="372072"/>
    <lineage>
        <taxon>Bacteria</taxon>
        <taxon>Pseudomonadati</taxon>
        <taxon>Pseudomonadota</taxon>
        <taxon>Alphaproteobacteria</taxon>
        <taxon>Hyphomicrobiales</taxon>
        <taxon>Cohaesibacteraceae</taxon>
    </lineage>
</organism>
<dbReference type="GO" id="GO:0019825">
    <property type="term" value="F:oxygen binding"/>
    <property type="evidence" value="ECO:0007669"/>
    <property type="project" value="InterPro"/>
</dbReference>
<dbReference type="Gene3D" id="1.10.490.10">
    <property type="entry name" value="Globins"/>
    <property type="match status" value="1"/>
</dbReference>
<dbReference type="CDD" id="cd08916">
    <property type="entry name" value="TrHb3_P"/>
    <property type="match status" value="1"/>
</dbReference>
<reference evidence="1 2" key="1">
    <citation type="submission" date="2017-09" db="EMBL/GenBank/DDBJ databases">
        <authorList>
            <person name="Ehlers B."/>
            <person name="Leendertz F.H."/>
        </authorList>
    </citation>
    <scope>NUCLEOTIDE SEQUENCE [LARGE SCALE GENOMIC DNA]</scope>
    <source>
        <strain evidence="1 2">DSM 18289</strain>
    </source>
</reference>
<dbReference type="SUPFAM" id="SSF46458">
    <property type="entry name" value="Globin-like"/>
    <property type="match status" value="1"/>
</dbReference>